<evidence type="ECO:0000259" key="2">
    <source>
        <dbReference type="PROSITE" id="PS50994"/>
    </source>
</evidence>
<dbReference type="InterPro" id="IPR048020">
    <property type="entry name" value="Transpos_IS3"/>
</dbReference>
<dbReference type="InterPro" id="IPR036397">
    <property type="entry name" value="RNaseH_sf"/>
</dbReference>
<dbReference type="RefSeq" id="WP_227232491.1">
    <property type="nucleotide sequence ID" value="NZ_BAABXG010000001.1"/>
</dbReference>
<dbReference type="PANTHER" id="PTHR46889:SF5">
    <property type="entry name" value="INTEGRASE PROTEIN"/>
    <property type="match status" value="1"/>
</dbReference>
<sequence length="333" mass="37888">MWGQIVTELVSQRNLKVALACRLFGHCRQAYYQSKADIESQIHRERLMLDAVRDIRIEDPGIGCYKLWIMLTVLFGAGFMPGRDSFYALLRQHRLMLPARKTRHTTNSNHRYHKWKNLIKGLTLTSANQLWVSDITYIPLANGEVCYLHLITDAYSHKIVGWVLADTLRVSATINALQQAIEQAVEMTGDENLTGLIHHSDRGVQYCCDPYVALLQKHGIAISMTEDYKPTDNAVAERINGIIKAESSHPRGRFNDIGHARNVIARYIHFYNHRRPHMSIGYKIPAVAHLEKGIQKKMWKKKKYPSTSSNKKKDAISLQSRTASPGEGAGQRT</sequence>
<dbReference type="Pfam" id="PF00665">
    <property type="entry name" value="rve"/>
    <property type="match status" value="1"/>
</dbReference>
<proteinExistence type="predicted"/>
<reference evidence="3" key="1">
    <citation type="submission" date="2022-10" db="EMBL/GenBank/DDBJ databases">
        <title>Human gut microbiome strain richness.</title>
        <authorList>
            <person name="Chen-Liaw A."/>
        </authorList>
    </citation>
    <scope>NUCLEOTIDE SEQUENCE</scope>
    <source>
        <strain evidence="3">1001713st2_A4_1001713B170214_170313</strain>
    </source>
</reference>
<feature type="domain" description="Integrase catalytic" evidence="2">
    <location>
        <begin position="122"/>
        <end position="293"/>
    </location>
</feature>
<gene>
    <name evidence="3" type="ORF">POZ24_20815</name>
</gene>
<dbReference type="NCBIfam" id="NF033516">
    <property type="entry name" value="transpos_IS3"/>
    <property type="match status" value="1"/>
</dbReference>
<organism evidence="3 4">
    <name type="scientific">Bacteroides uniformis</name>
    <dbReference type="NCBI Taxonomy" id="820"/>
    <lineage>
        <taxon>Bacteria</taxon>
        <taxon>Pseudomonadati</taxon>
        <taxon>Bacteroidota</taxon>
        <taxon>Bacteroidia</taxon>
        <taxon>Bacteroidales</taxon>
        <taxon>Bacteroidaceae</taxon>
        <taxon>Bacteroides</taxon>
    </lineage>
</organism>
<evidence type="ECO:0000313" key="4">
    <source>
        <dbReference type="Proteomes" id="UP001213309"/>
    </source>
</evidence>
<dbReference type="InterPro" id="IPR012337">
    <property type="entry name" value="RNaseH-like_sf"/>
</dbReference>
<name>A0AAW6GU97_BACUN</name>
<protein>
    <submittedName>
        <fullName evidence="3">IS3 family transposase</fullName>
    </submittedName>
</protein>
<dbReference type="Gene3D" id="3.30.420.10">
    <property type="entry name" value="Ribonuclease H-like superfamily/Ribonuclease H"/>
    <property type="match status" value="1"/>
</dbReference>
<accession>A0AAW6GU97</accession>
<dbReference type="InterPro" id="IPR050900">
    <property type="entry name" value="Transposase_IS3/IS150/IS904"/>
</dbReference>
<comment type="caution">
    <text evidence="3">The sequence shown here is derived from an EMBL/GenBank/DDBJ whole genome shotgun (WGS) entry which is preliminary data.</text>
</comment>
<evidence type="ECO:0000256" key="1">
    <source>
        <dbReference type="SAM" id="MobiDB-lite"/>
    </source>
</evidence>
<feature type="region of interest" description="Disordered" evidence="1">
    <location>
        <begin position="298"/>
        <end position="333"/>
    </location>
</feature>
<dbReference type="Proteomes" id="UP001213309">
    <property type="component" value="Unassembled WGS sequence"/>
</dbReference>
<dbReference type="SUPFAM" id="SSF53098">
    <property type="entry name" value="Ribonuclease H-like"/>
    <property type="match status" value="1"/>
</dbReference>
<dbReference type="PROSITE" id="PS50994">
    <property type="entry name" value="INTEGRASE"/>
    <property type="match status" value="1"/>
</dbReference>
<dbReference type="AlphaFoldDB" id="A0AAW6GU97"/>
<dbReference type="GO" id="GO:0003676">
    <property type="term" value="F:nucleic acid binding"/>
    <property type="evidence" value="ECO:0007669"/>
    <property type="project" value="InterPro"/>
</dbReference>
<dbReference type="PANTHER" id="PTHR46889">
    <property type="entry name" value="TRANSPOSASE INSF FOR INSERTION SEQUENCE IS3B-RELATED"/>
    <property type="match status" value="1"/>
</dbReference>
<dbReference type="InterPro" id="IPR001584">
    <property type="entry name" value="Integrase_cat-core"/>
</dbReference>
<dbReference type="GO" id="GO:0015074">
    <property type="term" value="P:DNA integration"/>
    <property type="evidence" value="ECO:0007669"/>
    <property type="project" value="InterPro"/>
</dbReference>
<evidence type="ECO:0000313" key="3">
    <source>
        <dbReference type="EMBL" id="MDC1882425.1"/>
    </source>
</evidence>
<dbReference type="EMBL" id="JAQNSG010000047">
    <property type="protein sequence ID" value="MDC1882425.1"/>
    <property type="molecule type" value="Genomic_DNA"/>
</dbReference>